<dbReference type="InterPro" id="IPR026797">
    <property type="entry name" value="HAUS_6"/>
</dbReference>
<dbReference type="AlphaFoldDB" id="A0A672PU28"/>
<dbReference type="GO" id="GO:0070652">
    <property type="term" value="C:HAUS complex"/>
    <property type="evidence" value="ECO:0007669"/>
    <property type="project" value="InterPro"/>
</dbReference>
<dbReference type="RefSeq" id="XP_016098164.1">
    <property type="nucleotide sequence ID" value="XM_016242678.1"/>
</dbReference>
<reference evidence="2" key="1">
    <citation type="submission" date="2025-08" db="UniProtKB">
        <authorList>
            <consortium name="Ensembl"/>
        </authorList>
    </citation>
    <scope>IDENTIFICATION</scope>
</reference>
<reference evidence="2" key="2">
    <citation type="submission" date="2025-09" db="UniProtKB">
        <authorList>
            <consortium name="Ensembl"/>
        </authorList>
    </citation>
    <scope>IDENTIFICATION</scope>
</reference>
<dbReference type="RefSeq" id="XP_016098166.1">
    <property type="nucleotide sequence ID" value="XM_016242680.1"/>
</dbReference>
<evidence type="ECO:0000259" key="1">
    <source>
        <dbReference type="Pfam" id="PF14661"/>
    </source>
</evidence>
<keyword evidence="3" id="KW-1185">Reference proteome</keyword>
<dbReference type="GeneID" id="107558966"/>
<sequence length="839" mass="95439">MSKLQKTNGKHLWWCLLCLDFRPDTVSKNIKHLNLGMNMFDKPNKEAFYIVIHFLFNKLNPARAQVVFRHCWPIWDRKGDAEFRKVAFSWLQEIANEEGNAFPKVAASHLLSAFGPRFINLMLHLSKHVMLKTLKTFTTDDTWVPEAAAVPVSSKELEMKRFHLVKRQFQRVTVGQDFLIQDYQKRAKGLETSLRDLDAEDAKYDHLLKEHDSNTDLKEDILAKNRKVRGFWTETDRVLSPLEVDRKVVESVIHRQVDWYILGGHDLSVKIPAVLSERMERLSHQSSVGSVYKGGQPVLVCLLELLNEGLHILREEREKIVGPSVQLQHQDLQEHALLFSRSKENLKLIRWKLIKENAAEVKVSIGRLEEDWEKKWAECLKKTPLISYLKEDPVFDFVSPMAPLSFEPASKASFEASIILQYPFKIPELLTSQRKPERMEADIHLEPEVHLEPEIKTISEEDEYKGVLLSSDSCFSPKPVTCDTPPCETPMTYPVKIKSVTQTPSPIQASHRRNLHSKMKASVLKNKAEILDLECDNFASQASHRRNLHSKMKASVLKNKAEILDLECDNLASQFAEAVIMSPVNGRSDVDLGQLLNVISDPFSARKQLCRTPESLIKDVRSSWRKAVEEGMTEKKQATWNQQDSLSWLKTPVAEVNGPCTRPSPEPSLLFSATLAHCTPPVQQGSTLHSTVSWDSSQLEALNSQRSSDVIKFSIAQEELPDLFEDDLSFNSDGSAEIHSNKEREEELISSPVEFKCLDGKTPLLTAQVCFEASLDESHFNDSNIEKSPVHARKSPGLSQWTTDERLFSLDLDKLESFSPPPAEKLTLPSLVNLTLDEY</sequence>
<dbReference type="CTD" id="54801"/>
<dbReference type="GO" id="GO:0051225">
    <property type="term" value="P:spindle assembly"/>
    <property type="evidence" value="ECO:0007669"/>
    <property type="project" value="InterPro"/>
</dbReference>
<dbReference type="GO" id="GO:0008017">
    <property type="term" value="F:microtubule binding"/>
    <property type="evidence" value="ECO:0007669"/>
    <property type="project" value="TreeGrafter"/>
</dbReference>
<dbReference type="GO" id="GO:1990498">
    <property type="term" value="C:mitotic spindle microtubule"/>
    <property type="evidence" value="ECO:0007669"/>
    <property type="project" value="TreeGrafter"/>
</dbReference>
<dbReference type="Pfam" id="PF14661">
    <property type="entry name" value="HAUS6_N"/>
    <property type="match status" value="1"/>
</dbReference>
<feature type="domain" description="HAUS augmin-like complex subunit 6 N-terminal" evidence="1">
    <location>
        <begin position="12"/>
        <end position="233"/>
    </location>
</feature>
<gene>
    <name evidence="2" type="primary">haus6</name>
</gene>
<accession>A0A672PU28</accession>
<dbReference type="InParanoid" id="A0A672PU28"/>
<dbReference type="PANTHER" id="PTHR16151:SF2">
    <property type="entry name" value="HAUS AUGMIN-LIKE COMPLEX SUBUNIT 6"/>
    <property type="match status" value="1"/>
</dbReference>
<name>A0A672PU28_SINGR</name>
<protein>
    <recommendedName>
        <fullName evidence="1">HAUS augmin-like complex subunit 6 N-terminal domain-containing protein</fullName>
    </recommendedName>
</protein>
<organism evidence="2 3">
    <name type="scientific">Sinocyclocheilus grahami</name>
    <name type="common">Dianchi golden-line fish</name>
    <name type="synonym">Barbus grahami</name>
    <dbReference type="NCBI Taxonomy" id="75366"/>
    <lineage>
        <taxon>Eukaryota</taxon>
        <taxon>Metazoa</taxon>
        <taxon>Chordata</taxon>
        <taxon>Craniata</taxon>
        <taxon>Vertebrata</taxon>
        <taxon>Euteleostomi</taxon>
        <taxon>Actinopterygii</taxon>
        <taxon>Neopterygii</taxon>
        <taxon>Teleostei</taxon>
        <taxon>Ostariophysi</taxon>
        <taxon>Cypriniformes</taxon>
        <taxon>Cyprinidae</taxon>
        <taxon>Cyprininae</taxon>
        <taxon>Sinocyclocheilus</taxon>
    </lineage>
</organism>
<evidence type="ECO:0000313" key="2">
    <source>
        <dbReference type="Ensembl" id="ENSSGRP00000067361.1"/>
    </source>
</evidence>
<evidence type="ECO:0000313" key="3">
    <source>
        <dbReference type="Proteomes" id="UP000472262"/>
    </source>
</evidence>
<dbReference type="KEGG" id="sgh:107558966"/>
<dbReference type="OrthoDB" id="5575722at2759"/>
<dbReference type="Proteomes" id="UP000472262">
    <property type="component" value="Unassembled WGS sequence"/>
</dbReference>
<dbReference type="Ensembl" id="ENSSGRT00000071795.1">
    <property type="protein sequence ID" value="ENSSGRP00000067361.1"/>
    <property type="gene ID" value="ENSSGRG00000034582.1"/>
</dbReference>
<dbReference type="FunCoup" id="A0A672PU28">
    <property type="interactions" value="1344"/>
</dbReference>
<dbReference type="OMA" id="HFARYVA"/>
<proteinExistence type="predicted"/>
<dbReference type="PANTHER" id="PTHR16151">
    <property type="entry name" value="HAUS AUGMIN-LIKE COMPLEX SUBUNIT 6"/>
    <property type="match status" value="1"/>
</dbReference>
<dbReference type="InterPro" id="IPR028163">
    <property type="entry name" value="HAUS_6_N"/>
</dbReference>